<accession>A0AAD5QSZ4</accession>
<dbReference type="Proteomes" id="UP001196413">
    <property type="component" value="Unassembled WGS sequence"/>
</dbReference>
<keyword evidence="2" id="KW-1185">Reference proteome</keyword>
<proteinExistence type="predicted"/>
<name>A0AAD5QSZ4_PARTN</name>
<sequence length="105" mass="11960">MKTFPSNSELHSDDFICERCILMTLLTLEMSLLFMTLTTPLENAKIVNLVTLERFSTGKDNEDKRIALQVTDLCEHARILSSIIKYGKESALFYLDIARRCGVVD</sequence>
<reference evidence="1" key="1">
    <citation type="submission" date="2021-06" db="EMBL/GenBank/DDBJ databases">
        <title>Parelaphostrongylus tenuis whole genome reference sequence.</title>
        <authorList>
            <person name="Garwood T.J."/>
            <person name="Larsen P.A."/>
            <person name="Fountain-Jones N.M."/>
            <person name="Garbe J.R."/>
            <person name="Macchietto M.G."/>
            <person name="Kania S.A."/>
            <person name="Gerhold R.W."/>
            <person name="Richards J.E."/>
            <person name="Wolf T.M."/>
        </authorList>
    </citation>
    <scope>NUCLEOTIDE SEQUENCE</scope>
    <source>
        <strain evidence="1">MNPRO001-30</strain>
        <tissue evidence="1">Meninges</tissue>
    </source>
</reference>
<dbReference type="EMBL" id="JAHQIW010003901">
    <property type="protein sequence ID" value="KAJ1360534.1"/>
    <property type="molecule type" value="Genomic_DNA"/>
</dbReference>
<protein>
    <submittedName>
        <fullName evidence="1">Uncharacterized protein</fullName>
    </submittedName>
</protein>
<dbReference type="AlphaFoldDB" id="A0AAD5QSZ4"/>
<evidence type="ECO:0000313" key="1">
    <source>
        <dbReference type="EMBL" id="KAJ1360534.1"/>
    </source>
</evidence>
<gene>
    <name evidence="1" type="ORF">KIN20_019528</name>
</gene>
<comment type="caution">
    <text evidence="1">The sequence shown here is derived from an EMBL/GenBank/DDBJ whole genome shotgun (WGS) entry which is preliminary data.</text>
</comment>
<evidence type="ECO:0000313" key="2">
    <source>
        <dbReference type="Proteomes" id="UP001196413"/>
    </source>
</evidence>
<organism evidence="1 2">
    <name type="scientific">Parelaphostrongylus tenuis</name>
    <name type="common">Meningeal worm</name>
    <dbReference type="NCBI Taxonomy" id="148309"/>
    <lineage>
        <taxon>Eukaryota</taxon>
        <taxon>Metazoa</taxon>
        <taxon>Ecdysozoa</taxon>
        <taxon>Nematoda</taxon>
        <taxon>Chromadorea</taxon>
        <taxon>Rhabditida</taxon>
        <taxon>Rhabditina</taxon>
        <taxon>Rhabditomorpha</taxon>
        <taxon>Strongyloidea</taxon>
        <taxon>Metastrongylidae</taxon>
        <taxon>Parelaphostrongylus</taxon>
    </lineage>
</organism>